<name>A0ABP9I7I3_9ACTN</name>
<evidence type="ECO:0000313" key="2">
    <source>
        <dbReference type="EMBL" id="GAA4990722.1"/>
    </source>
</evidence>
<proteinExistence type="predicted"/>
<evidence type="ECO:0000256" key="1">
    <source>
        <dbReference type="SAM" id="SignalP"/>
    </source>
</evidence>
<organism evidence="2 3">
    <name type="scientific">Kineococcus glutinatus</name>
    <dbReference type="NCBI Taxonomy" id="1070872"/>
    <lineage>
        <taxon>Bacteria</taxon>
        <taxon>Bacillati</taxon>
        <taxon>Actinomycetota</taxon>
        <taxon>Actinomycetes</taxon>
        <taxon>Kineosporiales</taxon>
        <taxon>Kineosporiaceae</taxon>
        <taxon>Kineococcus</taxon>
    </lineage>
</organism>
<feature type="signal peptide" evidence="1">
    <location>
        <begin position="1"/>
        <end position="31"/>
    </location>
</feature>
<dbReference type="Gene3D" id="3.40.50.12090">
    <property type="match status" value="1"/>
</dbReference>
<feature type="chain" id="PRO_5047323862" description="Cell wall binding repeat protein" evidence="1">
    <location>
        <begin position="32"/>
        <end position="360"/>
    </location>
</feature>
<keyword evidence="1" id="KW-0732">Signal</keyword>
<evidence type="ECO:0000313" key="3">
    <source>
        <dbReference type="Proteomes" id="UP001501195"/>
    </source>
</evidence>
<dbReference type="PANTHER" id="PTHR30032:SF4">
    <property type="entry name" value="AMIDASE ENHANCER"/>
    <property type="match status" value="1"/>
</dbReference>
<accession>A0ABP9I7I3</accession>
<dbReference type="Pfam" id="PF04122">
    <property type="entry name" value="CW_binding_2"/>
    <property type="match status" value="3"/>
</dbReference>
<reference evidence="3" key="1">
    <citation type="journal article" date="2019" name="Int. J. Syst. Evol. Microbiol.">
        <title>The Global Catalogue of Microorganisms (GCM) 10K type strain sequencing project: providing services to taxonomists for standard genome sequencing and annotation.</title>
        <authorList>
            <consortium name="The Broad Institute Genomics Platform"/>
            <consortium name="The Broad Institute Genome Sequencing Center for Infectious Disease"/>
            <person name="Wu L."/>
            <person name="Ma J."/>
        </authorList>
    </citation>
    <scope>NUCLEOTIDE SEQUENCE [LARGE SCALE GENOMIC DNA]</scope>
    <source>
        <strain evidence="3">JCM 18126</strain>
    </source>
</reference>
<dbReference type="Proteomes" id="UP001501195">
    <property type="component" value="Unassembled WGS sequence"/>
</dbReference>
<evidence type="ECO:0008006" key="4">
    <source>
        <dbReference type="Google" id="ProtNLM"/>
    </source>
</evidence>
<sequence>MRSRPRTPVLSALTASTCLLAVVTAATPAGAAPGVGTKAAPAVNRVYGGDRIATAINASAAFDDGEAGAVVLARSDDFADALAAAPLASDRGGPLLLTPRAGLSPAVGAEIRRVLRPGGTVYLLGGTGALSADVERAVRDLGVAVERVQGGNRYETAVAVARLMPGAANAAVVTGLAFPDGLAAGALMGMEDERTDNTFGVVLLSAGPTLPAATRDYLDTRDFARTGYVVAVGGDAVRATEGLAPGRLVALAGANRYETSAKVATATLSSGDFFETPGRAVGVATGEDWPDALAGAALMGYAAGPLLITRRTSLPTETRDALVALGDDAASVGGVTTALVFGGPAAVSTDQDAAISAALG</sequence>
<dbReference type="RefSeq" id="WP_345713453.1">
    <property type="nucleotide sequence ID" value="NZ_BAABIL010000510.1"/>
</dbReference>
<comment type="caution">
    <text evidence="2">The sequence shown here is derived from an EMBL/GenBank/DDBJ whole genome shotgun (WGS) entry which is preliminary data.</text>
</comment>
<gene>
    <name evidence="2" type="ORF">GCM10023225_29600</name>
</gene>
<keyword evidence="3" id="KW-1185">Reference proteome</keyword>
<dbReference type="InterPro" id="IPR051922">
    <property type="entry name" value="Bact_Sporulation_Assoc"/>
</dbReference>
<dbReference type="InterPro" id="IPR007253">
    <property type="entry name" value="Cell_wall-bd_2"/>
</dbReference>
<protein>
    <recommendedName>
        <fullName evidence="4">Cell wall binding repeat protein</fullName>
    </recommendedName>
</protein>
<dbReference type="PANTHER" id="PTHR30032">
    <property type="entry name" value="N-ACETYLMURAMOYL-L-ALANINE AMIDASE-RELATED"/>
    <property type="match status" value="1"/>
</dbReference>
<dbReference type="EMBL" id="BAABIL010000510">
    <property type="protein sequence ID" value="GAA4990722.1"/>
    <property type="molecule type" value="Genomic_DNA"/>
</dbReference>